<gene>
    <name evidence="1" type="ORF">AKJ09_07092</name>
</gene>
<sequence>MIERTREWIEAELAREAKIIDRVRKKGTDQELLSVVTTVAHNLGDLSRVVDTWRPAFVSSELGHRYQRLGHEDGVRLFDGIFLYAGDLNKKLMAKENHRFLSLRSPKALRRERSFLLPFGPYFYDWGRMIGSTKLLDDSERAEILLALANIHERSPEENGCLRAIAGIHSVLPVEKLGRLLPPAQSVLLKRGGVQLALRQSEPDFLKKFHAGVER</sequence>
<evidence type="ECO:0000313" key="1">
    <source>
        <dbReference type="EMBL" id="AKV00429.1"/>
    </source>
</evidence>
<dbReference type="STRING" id="1391654.AKJ09_07092"/>
<keyword evidence="2" id="KW-1185">Reference proteome</keyword>
<dbReference type="Proteomes" id="UP000064967">
    <property type="component" value="Chromosome"/>
</dbReference>
<organism evidence="1 2">
    <name type="scientific">Labilithrix luteola</name>
    <dbReference type="NCBI Taxonomy" id="1391654"/>
    <lineage>
        <taxon>Bacteria</taxon>
        <taxon>Pseudomonadati</taxon>
        <taxon>Myxococcota</taxon>
        <taxon>Polyangia</taxon>
        <taxon>Polyangiales</taxon>
        <taxon>Labilitrichaceae</taxon>
        <taxon>Labilithrix</taxon>
    </lineage>
</organism>
<accession>A0A0K1Q3X4</accession>
<proteinExistence type="predicted"/>
<dbReference type="AlphaFoldDB" id="A0A0K1Q3X4"/>
<dbReference type="EMBL" id="CP012333">
    <property type="protein sequence ID" value="AKV00429.1"/>
    <property type="molecule type" value="Genomic_DNA"/>
</dbReference>
<evidence type="ECO:0000313" key="2">
    <source>
        <dbReference type="Proteomes" id="UP000064967"/>
    </source>
</evidence>
<protein>
    <submittedName>
        <fullName evidence="1">Uncharacterized protein</fullName>
    </submittedName>
</protein>
<dbReference type="KEGG" id="llu:AKJ09_07092"/>
<reference evidence="1 2" key="1">
    <citation type="submission" date="2015-08" db="EMBL/GenBank/DDBJ databases">
        <authorList>
            <person name="Babu N.S."/>
            <person name="Beckwith C.J."/>
            <person name="Beseler K.G."/>
            <person name="Brison A."/>
            <person name="Carone J.V."/>
            <person name="Caskin T.P."/>
            <person name="Diamond M."/>
            <person name="Durham M.E."/>
            <person name="Foxe J.M."/>
            <person name="Go M."/>
            <person name="Henderson B.A."/>
            <person name="Jones I.B."/>
            <person name="McGettigan J.A."/>
            <person name="Micheletti S.J."/>
            <person name="Nasrallah M.E."/>
            <person name="Ortiz D."/>
            <person name="Piller C.R."/>
            <person name="Privatt S.R."/>
            <person name="Schneider S.L."/>
            <person name="Sharp S."/>
            <person name="Smith T.C."/>
            <person name="Stanton J.D."/>
            <person name="Ullery H.E."/>
            <person name="Wilson R.J."/>
            <person name="Serrano M.G."/>
            <person name="Buck G."/>
            <person name="Lee V."/>
            <person name="Wang Y."/>
            <person name="Carvalho R."/>
            <person name="Voegtly L."/>
            <person name="Shi R."/>
            <person name="Duckworth R."/>
            <person name="Johnson A."/>
            <person name="Loviza R."/>
            <person name="Walstead R."/>
            <person name="Shah Z."/>
            <person name="Kiflezghi M."/>
            <person name="Wade K."/>
            <person name="Ball S.L."/>
            <person name="Bradley K.W."/>
            <person name="Asai D.J."/>
            <person name="Bowman C.A."/>
            <person name="Russell D.A."/>
            <person name="Pope W.H."/>
            <person name="Jacobs-Sera D."/>
            <person name="Hendrix R.W."/>
            <person name="Hatfull G.F."/>
        </authorList>
    </citation>
    <scope>NUCLEOTIDE SEQUENCE [LARGE SCALE GENOMIC DNA]</scope>
    <source>
        <strain evidence="1 2">DSM 27648</strain>
    </source>
</reference>
<name>A0A0K1Q3X4_9BACT</name>